<reference evidence="1 2" key="1">
    <citation type="submission" date="2019-05" db="EMBL/GenBank/DDBJ databases">
        <title>Another draft genome of Portunus trituberculatus and its Hox gene families provides insights of decapod evolution.</title>
        <authorList>
            <person name="Jeong J.-H."/>
            <person name="Song I."/>
            <person name="Kim S."/>
            <person name="Choi T."/>
            <person name="Kim D."/>
            <person name="Ryu S."/>
            <person name="Kim W."/>
        </authorList>
    </citation>
    <scope>NUCLEOTIDE SEQUENCE [LARGE SCALE GENOMIC DNA]</scope>
    <source>
        <tissue evidence="1">Muscle</tissue>
    </source>
</reference>
<keyword evidence="2" id="KW-1185">Reference proteome</keyword>
<sequence length="258" mass="29251">MYIHDGALNIANFPEYDPKEQSVIMGDLNARHKELGSHFTTNANGVRWKAFLDTTETALLTGEHATTHVQGGRLDYVALINMPTYTAEPFFVRFLLSSHLALETTLPMKSILVVPRKRLMVPPSTIAGLIVHVLAWYSAVKDSFGDSEALYNGLLNTIKGFIMTLRVLSRAHIPHCWNYDTNPVILNFEQMLVTYQRCWTLNPANAESRVAMISFLDRVRRTQSLRKVWHHVNSIWSKSGQQVCDPDPAGRTQELIMQ</sequence>
<organism evidence="1 2">
    <name type="scientific">Portunus trituberculatus</name>
    <name type="common">Swimming crab</name>
    <name type="synonym">Neptunus trituberculatus</name>
    <dbReference type="NCBI Taxonomy" id="210409"/>
    <lineage>
        <taxon>Eukaryota</taxon>
        <taxon>Metazoa</taxon>
        <taxon>Ecdysozoa</taxon>
        <taxon>Arthropoda</taxon>
        <taxon>Crustacea</taxon>
        <taxon>Multicrustacea</taxon>
        <taxon>Malacostraca</taxon>
        <taxon>Eumalacostraca</taxon>
        <taxon>Eucarida</taxon>
        <taxon>Decapoda</taxon>
        <taxon>Pleocyemata</taxon>
        <taxon>Brachyura</taxon>
        <taxon>Eubrachyura</taxon>
        <taxon>Portunoidea</taxon>
        <taxon>Portunidae</taxon>
        <taxon>Portuninae</taxon>
        <taxon>Portunus</taxon>
    </lineage>
</organism>
<dbReference type="AlphaFoldDB" id="A0A5B7H2B0"/>
<protein>
    <recommendedName>
        <fullName evidence="3">Endonuclease/exonuclease/phosphatase domain-containing protein</fullName>
    </recommendedName>
</protein>
<dbReference type="OrthoDB" id="6373033at2759"/>
<dbReference type="Gene3D" id="3.60.10.10">
    <property type="entry name" value="Endonuclease/exonuclease/phosphatase"/>
    <property type="match status" value="1"/>
</dbReference>
<comment type="caution">
    <text evidence="1">The sequence shown here is derived from an EMBL/GenBank/DDBJ whole genome shotgun (WGS) entry which is preliminary data.</text>
</comment>
<accession>A0A5B7H2B0</accession>
<dbReference type="SUPFAM" id="SSF56219">
    <property type="entry name" value="DNase I-like"/>
    <property type="match status" value="1"/>
</dbReference>
<dbReference type="Proteomes" id="UP000324222">
    <property type="component" value="Unassembled WGS sequence"/>
</dbReference>
<dbReference type="InterPro" id="IPR036691">
    <property type="entry name" value="Endo/exonu/phosph_ase_sf"/>
</dbReference>
<proteinExistence type="predicted"/>
<name>A0A5B7H2B0_PORTR</name>
<gene>
    <name evidence="1" type="ORF">E2C01_057405</name>
</gene>
<evidence type="ECO:0000313" key="2">
    <source>
        <dbReference type="Proteomes" id="UP000324222"/>
    </source>
</evidence>
<evidence type="ECO:0008006" key="3">
    <source>
        <dbReference type="Google" id="ProtNLM"/>
    </source>
</evidence>
<evidence type="ECO:0000313" key="1">
    <source>
        <dbReference type="EMBL" id="MPC63308.1"/>
    </source>
</evidence>
<dbReference type="EMBL" id="VSRR010020647">
    <property type="protein sequence ID" value="MPC63308.1"/>
    <property type="molecule type" value="Genomic_DNA"/>
</dbReference>